<name>A0A8T0D831_9TREM</name>
<dbReference type="Proteomes" id="UP000699462">
    <property type="component" value="Unassembled WGS sequence"/>
</dbReference>
<protein>
    <submittedName>
        <fullName evidence="1">Uncharacterized protein</fullName>
    </submittedName>
</protein>
<dbReference type="EMBL" id="JTDF01010112">
    <property type="protein sequence ID" value="KAF8563980.1"/>
    <property type="molecule type" value="Genomic_DNA"/>
</dbReference>
<reference evidence="1 2" key="1">
    <citation type="submission" date="2019-07" db="EMBL/GenBank/DDBJ databases">
        <title>Annotation for the trematode Paragonimus westermani.</title>
        <authorList>
            <person name="Choi Y.-J."/>
        </authorList>
    </citation>
    <scope>NUCLEOTIDE SEQUENCE [LARGE SCALE GENOMIC DNA]</scope>
    <source>
        <strain evidence="1">180907_Pwestermani</strain>
    </source>
</reference>
<evidence type="ECO:0000313" key="2">
    <source>
        <dbReference type="Proteomes" id="UP000699462"/>
    </source>
</evidence>
<organism evidence="1 2">
    <name type="scientific">Paragonimus westermani</name>
    <dbReference type="NCBI Taxonomy" id="34504"/>
    <lineage>
        <taxon>Eukaryota</taxon>
        <taxon>Metazoa</taxon>
        <taxon>Spiralia</taxon>
        <taxon>Lophotrochozoa</taxon>
        <taxon>Platyhelminthes</taxon>
        <taxon>Trematoda</taxon>
        <taxon>Digenea</taxon>
        <taxon>Plagiorchiida</taxon>
        <taxon>Troglotremata</taxon>
        <taxon>Troglotrematidae</taxon>
        <taxon>Paragonimus</taxon>
    </lineage>
</organism>
<gene>
    <name evidence="1" type="ORF">P879_11841</name>
</gene>
<dbReference type="AlphaFoldDB" id="A0A8T0D831"/>
<evidence type="ECO:0000313" key="1">
    <source>
        <dbReference type="EMBL" id="KAF8563980.1"/>
    </source>
</evidence>
<accession>A0A8T0D831</accession>
<proteinExistence type="predicted"/>
<keyword evidence="2" id="KW-1185">Reference proteome</keyword>
<comment type="caution">
    <text evidence="1">The sequence shown here is derived from an EMBL/GenBank/DDBJ whole genome shotgun (WGS) entry which is preliminary data.</text>
</comment>
<sequence>MLEMELYSAHLLHSYHKWRGGQLARCLWSDGSRCGRFHQSSGTSSGLLGSSSHGIGPCASSLLFYNVLWSVWLIDWGYVS</sequence>